<evidence type="ECO:0000259" key="4">
    <source>
        <dbReference type="Pfam" id="PF02894"/>
    </source>
</evidence>
<dbReference type="Pfam" id="PF01408">
    <property type="entry name" value="GFO_IDH_MocA"/>
    <property type="match status" value="1"/>
</dbReference>
<dbReference type="PANTHER" id="PTHR43708">
    <property type="entry name" value="CONSERVED EXPRESSED OXIDOREDUCTASE (EUROFUNG)"/>
    <property type="match status" value="1"/>
</dbReference>
<proteinExistence type="inferred from homology"/>
<comment type="similarity">
    <text evidence="1">Belongs to the Gfo/Idh/MocA family.</text>
</comment>
<dbReference type="InterPro" id="IPR004104">
    <property type="entry name" value="Gfo/Idh/MocA-like_OxRdtase_C"/>
</dbReference>
<feature type="domain" description="Gfo/Idh/MocA-like oxidoreductase N-terminal" evidence="3">
    <location>
        <begin position="5"/>
        <end position="122"/>
    </location>
</feature>
<dbReference type="Pfam" id="PF02894">
    <property type="entry name" value="GFO_IDH_MocA_C"/>
    <property type="match status" value="1"/>
</dbReference>
<comment type="caution">
    <text evidence="5">The sequence shown here is derived from an EMBL/GenBank/DDBJ whole genome shotgun (WGS) entry which is preliminary data.</text>
</comment>
<dbReference type="RefSeq" id="WP_162378077.1">
    <property type="nucleotide sequence ID" value="NZ_JBHTKN010000011.1"/>
</dbReference>
<evidence type="ECO:0000313" key="6">
    <source>
        <dbReference type="Proteomes" id="UP001597033"/>
    </source>
</evidence>
<dbReference type="SUPFAM" id="SSF51735">
    <property type="entry name" value="NAD(P)-binding Rossmann-fold domains"/>
    <property type="match status" value="1"/>
</dbReference>
<evidence type="ECO:0000256" key="1">
    <source>
        <dbReference type="ARBA" id="ARBA00010928"/>
    </source>
</evidence>
<sequence length="356" mass="38001">MARELNVALVGFGLAGSVFHAPLVACTPGLRLHTVVSRDPAKVRAAHPRASVVGDPATAFADPDIDLVVVATPNDTHAPLALAALEAGKHVVVDKPFALDVVQAQAVIDAAASARRVLSVFHNRRWDADFLALRALLDGGALGDVAELHSHFDRFRPQVPDRWRDRAGAGSGLWYDLGPHLVDQAVQLFGAPLAVHADLAQQRDGAQATDYFHVQLRYRRLRVVLHAGALVPAAALPAHGLRFAVHGTGGSWIKHGLDPQEDALRAGMLPGGEGWGHDPRPGTWLRAGDDGVQQAPSPAPAGDYPAYYARLRDAILEGTAPPVTGEEALTVMRVIEAGLRSDAGRREVPFPDERTF</sequence>
<protein>
    <submittedName>
        <fullName evidence="5">Oxidoreductase</fullName>
    </submittedName>
</protein>
<dbReference type="PANTHER" id="PTHR43708:SF5">
    <property type="entry name" value="CONSERVED EXPRESSED OXIDOREDUCTASE (EUROFUNG)-RELATED"/>
    <property type="match status" value="1"/>
</dbReference>
<keyword evidence="2" id="KW-0560">Oxidoreductase</keyword>
<dbReference type="Proteomes" id="UP001597033">
    <property type="component" value="Unassembled WGS sequence"/>
</dbReference>
<dbReference type="InterPro" id="IPR036291">
    <property type="entry name" value="NAD(P)-bd_dom_sf"/>
</dbReference>
<dbReference type="NCBIfam" id="NF008607">
    <property type="entry name" value="PRK11579.1"/>
    <property type="match status" value="1"/>
</dbReference>
<organism evidence="5 6">
    <name type="scientific">Pseudoxanthomonas kaohsiungensis</name>
    <dbReference type="NCBI Taxonomy" id="283923"/>
    <lineage>
        <taxon>Bacteria</taxon>
        <taxon>Pseudomonadati</taxon>
        <taxon>Pseudomonadota</taxon>
        <taxon>Gammaproteobacteria</taxon>
        <taxon>Lysobacterales</taxon>
        <taxon>Lysobacteraceae</taxon>
        <taxon>Pseudoxanthomonas</taxon>
    </lineage>
</organism>
<evidence type="ECO:0000259" key="3">
    <source>
        <dbReference type="Pfam" id="PF01408"/>
    </source>
</evidence>
<dbReference type="InterPro" id="IPR051317">
    <property type="entry name" value="Gfo/Idh/MocA_oxidoreduct"/>
</dbReference>
<reference evidence="6" key="1">
    <citation type="journal article" date="2019" name="Int. J. Syst. Evol. Microbiol.">
        <title>The Global Catalogue of Microorganisms (GCM) 10K type strain sequencing project: providing services to taxonomists for standard genome sequencing and annotation.</title>
        <authorList>
            <consortium name="The Broad Institute Genomics Platform"/>
            <consortium name="The Broad Institute Genome Sequencing Center for Infectious Disease"/>
            <person name="Wu L."/>
            <person name="Ma J."/>
        </authorList>
    </citation>
    <scope>NUCLEOTIDE SEQUENCE [LARGE SCALE GENOMIC DNA]</scope>
    <source>
        <strain evidence="6">CCUG 55854</strain>
    </source>
</reference>
<dbReference type="Gene3D" id="3.30.360.10">
    <property type="entry name" value="Dihydrodipicolinate Reductase, domain 2"/>
    <property type="match status" value="1"/>
</dbReference>
<dbReference type="EMBL" id="JBHTKN010000011">
    <property type="protein sequence ID" value="MFD1043504.1"/>
    <property type="molecule type" value="Genomic_DNA"/>
</dbReference>
<gene>
    <name evidence="5" type="ORF">ACFQ2N_14220</name>
</gene>
<dbReference type="SUPFAM" id="SSF55347">
    <property type="entry name" value="Glyceraldehyde-3-phosphate dehydrogenase-like, C-terminal domain"/>
    <property type="match status" value="1"/>
</dbReference>
<evidence type="ECO:0000256" key="2">
    <source>
        <dbReference type="ARBA" id="ARBA00023002"/>
    </source>
</evidence>
<feature type="domain" description="Gfo/Idh/MocA-like oxidoreductase C-terminal" evidence="4">
    <location>
        <begin position="135"/>
        <end position="349"/>
    </location>
</feature>
<dbReference type="InterPro" id="IPR000683">
    <property type="entry name" value="Gfo/Idh/MocA-like_OxRdtase_N"/>
</dbReference>
<accession>A0ABW3M1L0</accession>
<dbReference type="Gene3D" id="3.40.50.720">
    <property type="entry name" value="NAD(P)-binding Rossmann-like Domain"/>
    <property type="match status" value="1"/>
</dbReference>
<evidence type="ECO:0000313" key="5">
    <source>
        <dbReference type="EMBL" id="MFD1043504.1"/>
    </source>
</evidence>
<name>A0ABW3M1L0_9GAMM</name>
<keyword evidence="6" id="KW-1185">Reference proteome</keyword>